<comment type="caution">
    <text evidence="5">The sequence shown here is derived from an EMBL/GenBank/DDBJ whole genome shotgun (WGS) entry which is preliminary data.</text>
</comment>
<sequence length="188" mass="21400">MKTCIMTVLALLVAATLQATTDSTTVTTTEPTVTAAQGLPQIVRIGYIARDSVLKLMPETERIGRELTSLEQEYKEEYDVMVRNYNKKVKAYIEKDRNLNETIRLAHQAEITEMEKRIQKYRESYLKALEQYRAEAYGPLNERLDNAIRQTAEEQEITILFDASTPLYTSADCIDLTPYVISALGLKP</sequence>
<evidence type="ECO:0000313" key="5">
    <source>
        <dbReference type="EMBL" id="MBO8440768.1"/>
    </source>
</evidence>
<dbReference type="PANTHER" id="PTHR35089">
    <property type="entry name" value="CHAPERONE PROTEIN SKP"/>
    <property type="match status" value="1"/>
</dbReference>
<protein>
    <submittedName>
        <fullName evidence="5">OmpH family outer membrane protein</fullName>
    </submittedName>
</protein>
<comment type="similarity">
    <text evidence="1">Belongs to the Skp family.</text>
</comment>
<keyword evidence="2 4" id="KW-0732">Signal</keyword>
<evidence type="ECO:0000256" key="3">
    <source>
        <dbReference type="SAM" id="Coils"/>
    </source>
</evidence>
<evidence type="ECO:0000256" key="1">
    <source>
        <dbReference type="ARBA" id="ARBA00009091"/>
    </source>
</evidence>
<evidence type="ECO:0000256" key="4">
    <source>
        <dbReference type="SAM" id="SignalP"/>
    </source>
</evidence>
<keyword evidence="3" id="KW-0175">Coiled coil</keyword>
<dbReference type="Gene3D" id="3.30.910.20">
    <property type="entry name" value="Skp domain"/>
    <property type="match status" value="1"/>
</dbReference>
<dbReference type="SUPFAM" id="SSF111384">
    <property type="entry name" value="OmpH-like"/>
    <property type="match status" value="1"/>
</dbReference>
<reference evidence="5" key="1">
    <citation type="submission" date="2020-10" db="EMBL/GenBank/DDBJ databases">
        <authorList>
            <person name="Gilroy R."/>
        </authorList>
    </citation>
    <scope>NUCLEOTIDE SEQUENCE</scope>
    <source>
        <strain evidence="5">3924</strain>
    </source>
</reference>
<evidence type="ECO:0000256" key="2">
    <source>
        <dbReference type="ARBA" id="ARBA00022729"/>
    </source>
</evidence>
<dbReference type="AlphaFoldDB" id="A0A940DLJ7"/>
<feature type="chain" id="PRO_5037933700" evidence="4">
    <location>
        <begin position="20"/>
        <end position="188"/>
    </location>
</feature>
<evidence type="ECO:0000313" key="6">
    <source>
        <dbReference type="Proteomes" id="UP000712007"/>
    </source>
</evidence>
<dbReference type="InterPro" id="IPR005632">
    <property type="entry name" value="Chaperone_Skp"/>
</dbReference>
<dbReference type="InterPro" id="IPR024930">
    <property type="entry name" value="Skp_dom_sf"/>
</dbReference>
<accession>A0A940DLJ7</accession>
<reference evidence="5" key="2">
    <citation type="journal article" date="2021" name="PeerJ">
        <title>Extensive microbial diversity within the chicken gut microbiome revealed by metagenomics and culture.</title>
        <authorList>
            <person name="Gilroy R."/>
            <person name="Ravi A."/>
            <person name="Getino M."/>
            <person name="Pursley I."/>
            <person name="Horton D.L."/>
            <person name="Alikhan N.F."/>
            <person name="Baker D."/>
            <person name="Gharbi K."/>
            <person name="Hall N."/>
            <person name="Watson M."/>
            <person name="Adriaenssens E.M."/>
            <person name="Foster-Nyarko E."/>
            <person name="Jarju S."/>
            <person name="Secka A."/>
            <person name="Antonio M."/>
            <person name="Oren A."/>
            <person name="Chaudhuri R.R."/>
            <person name="La Ragione R."/>
            <person name="Hildebrand F."/>
            <person name="Pallen M.J."/>
        </authorList>
    </citation>
    <scope>NUCLEOTIDE SEQUENCE</scope>
    <source>
        <strain evidence="5">3924</strain>
    </source>
</reference>
<dbReference type="Pfam" id="PF03938">
    <property type="entry name" value="OmpH"/>
    <property type="match status" value="1"/>
</dbReference>
<dbReference type="GO" id="GO:0051082">
    <property type="term" value="F:unfolded protein binding"/>
    <property type="evidence" value="ECO:0007669"/>
    <property type="project" value="InterPro"/>
</dbReference>
<dbReference type="EMBL" id="JADIMV010000154">
    <property type="protein sequence ID" value="MBO8440768.1"/>
    <property type="molecule type" value="Genomic_DNA"/>
</dbReference>
<dbReference type="Proteomes" id="UP000712007">
    <property type="component" value="Unassembled WGS sequence"/>
</dbReference>
<dbReference type="GO" id="GO:0005829">
    <property type="term" value="C:cytosol"/>
    <property type="evidence" value="ECO:0007669"/>
    <property type="project" value="TreeGrafter"/>
</dbReference>
<dbReference type="GO" id="GO:0050821">
    <property type="term" value="P:protein stabilization"/>
    <property type="evidence" value="ECO:0007669"/>
    <property type="project" value="TreeGrafter"/>
</dbReference>
<gene>
    <name evidence="5" type="ORF">IAC51_08995</name>
</gene>
<dbReference type="PANTHER" id="PTHR35089:SF1">
    <property type="entry name" value="CHAPERONE PROTEIN SKP"/>
    <property type="match status" value="1"/>
</dbReference>
<feature type="coiled-coil region" evidence="3">
    <location>
        <begin position="104"/>
        <end position="131"/>
    </location>
</feature>
<organism evidence="5 6">
    <name type="scientific">Candidatus Aphodosoma intestinipullorum</name>
    <dbReference type="NCBI Taxonomy" id="2840674"/>
    <lineage>
        <taxon>Bacteria</taxon>
        <taxon>Pseudomonadati</taxon>
        <taxon>Bacteroidota</taxon>
        <taxon>Bacteroidia</taxon>
        <taxon>Bacteroidales</taxon>
        <taxon>Candidatus Aphodosoma</taxon>
    </lineage>
</organism>
<dbReference type="SMART" id="SM00935">
    <property type="entry name" value="OmpH"/>
    <property type="match status" value="1"/>
</dbReference>
<name>A0A940DLJ7_9BACT</name>
<feature type="signal peptide" evidence="4">
    <location>
        <begin position="1"/>
        <end position="19"/>
    </location>
</feature>
<proteinExistence type="inferred from homology"/>